<feature type="compositionally biased region" description="Acidic residues" evidence="1">
    <location>
        <begin position="14"/>
        <end position="28"/>
    </location>
</feature>
<reference evidence="2 3" key="1">
    <citation type="journal article" date="2019" name="Int. J. Syst. Evol. Microbiol.">
        <title>The Global Catalogue of Microorganisms (GCM) 10K type strain sequencing project: providing services to taxonomists for standard genome sequencing and annotation.</title>
        <authorList>
            <consortium name="The Broad Institute Genomics Platform"/>
            <consortium name="The Broad Institute Genome Sequencing Center for Infectious Disease"/>
            <person name="Wu L."/>
            <person name="Ma J."/>
        </authorList>
    </citation>
    <scope>NUCLEOTIDE SEQUENCE [LARGE SCALE GENOMIC DNA]</scope>
    <source>
        <strain evidence="2 3">SKJ47</strain>
    </source>
</reference>
<gene>
    <name evidence="2" type="ORF">ACFQE9_08420</name>
</gene>
<proteinExistence type="predicted"/>
<name>A0ABD5UTY0_9EURY</name>
<dbReference type="Pfam" id="PF09855">
    <property type="entry name" value="Zn_ribbon_13"/>
    <property type="match status" value="1"/>
</dbReference>
<comment type="caution">
    <text evidence="2">The sequence shown here is derived from an EMBL/GenBank/DDBJ whole genome shotgun (WGS) entry which is preliminary data.</text>
</comment>
<organism evidence="2 3">
    <name type="scientific">Halopenitus salinus</name>
    <dbReference type="NCBI Taxonomy" id="1198295"/>
    <lineage>
        <taxon>Archaea</taxon>
        <taxon>Methanobacteriati</taxon>
        <taxon>Methanobacteriota</taxon>
        <taxon>Stenosarchaea group</taxon>
        <taxon>Halobacteria</taxon>
        <taxon>Halobacteriales</taxon>
        <taxon>Haloferacaceae</taxon>
        <taxon>Halopenitus</taxon>
    </lineage>
</organism>
<dbReference type="InterPro" id="IPR018652">
    <property type="entry name" value="DUF2082_NA-bd_Znr"/>
</dbReference>
<protein>
    <submittedName>
        <fullName evidence="2">Zinc ribbon domain-containing protein</fullName>
    </submittedName>
</protein>
<evidence type="ECO:0000256" key="1">
    <source>
        <dbReference type="SAM" id="MobiDB-lite"/>
    </source>
</evidence>
<dbReference type="Proteomes" id="UP001596296">
    <property type="component" value="Unassembled WGS sequence"/>
</dbReference>
<keyword evidence="3" id="KW-1185">Reference proteome</keyword>
<feature type="compositionally biased region" description="Polar residues" evidence="1">
    <location>
        <begin position="1"/>
        <end position="13"/>
    </location>
</feature>
<dbReference type="EMBL" id="JBHSXL010000008">
    <property type="protein sequence ID" value="MFC6892628.1"/>
    <property type="molecule type" value="Genomic_DNA"/>
</dbReference>
<evidence type="ECO:0000313" key="3">
    <source>
        <dbReference type="Proteomes" id="UP001596296"/>
    </source>
</evidence>
<dbReference type="RefSeq" id="WP_379743173.1">
    <property type="nucleotide sequence ID" value="NZ_JBHSVN010000001.1"/>
</dbReference>
<feature type="region of interest" description="Disordered" evidence="1">
    <location>
        <begin position="1"/>
        <end position="39"/>
    </location>
</feature>
<evidence type="ECO:0000313" key="2">
    <source>
        <dbReference type="EMBL" id="MFC6892628.1"/>
    </source>
</evidence>
<accession>A0ABD5UTY0</accession>
<sequence>MAPHSDSPSSEIESTNDDAIDDPDDAGDDPGCPKCGHGETEVGAISTTGGGLSKMFDIQTNSFKVVSCTNCGYSELYRDTTSGASDIVDVFLG</sequence>
<dbReference type="AlphaFoldDB" id="A0ABD5UTY0"/>